<organism evidence="2 3">
    <name type="scientific">Gossypium arboreum</name>
    <name type="common">Tree cotton</name>
    <name type="synonym">Gossypium nanking</name>
    <dbReference type="NCBI Taxonomy" id="29729"/>
    <lineage>
        <taxon>Eukaryota</taxon>
        <taxon>Viridiplantae</taxon>
        <taxon>Streptophyta</taxon>
        <taxon>Embryophyta</taxon>
        <taxon>Tracheophyta</taxon>
        <taxon>Spermatophyta</taxon>
        <taxon>Magnoliopsida</taxon>
        <taxon>eudicotyledons</taxon>
        <taxon>Gunneridae</taxon>
        <taxon>Pentapetalae</taxon>
        <taxon>rosids</taxon>
        <taxon>malvids</taxon>
        <taxon>Malvales</taxon>
        <taxon>Malvaceae</taxon>
        <taxon>Malvoideae</taxon>
        <taxon>Gossypium</taxon>
    </lineage>
</organism>
<evidence type="ECO:0000313" key="3">
    <source>
        <dbReference type="Proteomes" id="UP001358586"/>
    </source>
</evidence>
<sequence>MWQVYNHTQRCSATTWSDSGWSNIAGSTIVLGKVTLYQSLLGKVSNKFEGGGISMNRLKDNFNELLEDRTEEVIQQYTRAYIMRLIGGILMLKKSQNVVHISSVTQSVDEGREAVIDSVRDGGNTQNKLSVVALQVEATNFTATARLEGAAQGGHAREGQHQLVKAARGAHQGSGS</sequence>
<comment type="caution">
    <text evidence="2">The sequence shown here is derived from an EMBL/GenBank/DDBJ whole genome shotgun (WGS) entry which is preliminary data.</text>
</comment>
<reference evidence="2 3" key="1">
    <citation type="submission" date="2023-03" db="EMBL/GenBank/DDBJ databases">
        <title>WGS of Gossypium arboreum.</title>
        <authorList>
            <person name="Yu D."/>
        </authorList>
    </citation>
    <scope>NUCLEOTIDE SEQUENCE [LARGE SCALE GENOMIC DNA]</scope>
    <source>
        <tissue evidence="2">Leaf</tissue>
    </source>
</reference>
<keyword evidence="3" id="KW-1185">Reference proteome</keyword>
<dbReference type="EMBL" id="JARKNE010000010">
    <property type="protein sequence ID" value="KAK5793886.1"/>
    <property type="molecule type" value="Genomic_DNA"/>
</dbReference>
<proteinExistence type="predicted"/>
<dbReference type="Proteomes" id="UP001358586">
    <property type="component" value="Chromosome 10"/>
</dbReference>
<feature type="region of interest" description="Disordered" evidence="1">
    <location>
        <begin position="150"/>
        <end position="176"/>
    </location>
</feature>
<accession>A0ABR0NFU8</accession>
<gene>
    <name evidence="2" type="ORF">PVK06_035057</name>
</gene>
<evidence type="ECO:0000313" key="2">
    <source>
        <dbReference type="EMBL" id="KAK5793886.1"/>
    </source>
</evidence>
<name>A0ABR0NFU8_GOSAR</name>
<protein>
    <submittedName>
        <fullName evidence="2">Uncharacterized protein</fullName>
    </submittedName>
</protein>
<evidence type="ECO:0000256" key="1">
    <source>
        <dbReference type="SAM" id="MobiDB-lite"/>
    </source>
</evidence>